<dbReference type="InterPro" id="IPR013325">
    <property type="entry name" value="RNA_pol_sigma_r2"/>
</dbReference>
<dbReference type="InterPro" id="IPR007627">
    <property type="entry name" value="RNA_pol_sigma70_r2"/>
</dbReference>
<keyword evidence="4" id="KW-0804">Transcription</keyword>
<dbReference type="Proteomes" id="UP000283855">
    <property type="component" value="Unassembled WGS sequence"/>
</dbReference>
<keyword evidence="2" id="KW-0805">Transcription regulation</keyword>
<comment type="similarity">
    <text evidence="1">Belongs to the sigma-70 factor family. ECF subfamily.</text>
</comment>
<accession>A0A413T2U5</accession>
<reference evidence="7 8" key="1">
    <citation type="submission" date="2018-08" db="EMBL/GenBank/DDBJ databases">
        <title>A genome reference for cultivated species of the human gut microbiota.</title>
        <authorList>
            <person name="Zou Y."/>
            <person name="Xue W."/>
            <person name="Luo G."/>
        </authorList>
    </citation>
    <scope>NUCLEOTIDE SEQUENCE [LARGE SCALE GENOMIC DNA]</scope>
    <source>
        <strain evidence="7 8">AM42-38</strain>
    </source>
</reference>
<dbReference type="Gene3D" id="1.10.10.10">
    <property type="entry name" value="Winged helix-like DNA-binding domain superfamily/Winged helix DNA-binding domain"/>
    <property type="match status" value="1"/>
</dbReference>
<dbReference type="NCBIfam" id="TIGR02985">
    <property type="entry name" value="Sig70_bacteroi1"/>
    <property type="match status" value="1"/>
</dbReference>
<dbReference type="InterPro" id="IPR014327">
    <property type="entry name" value="RNA_pol_sigma70_bacteroid"/>
</dbReference>
<dbReference type="Pfam" id="PF04542">
    <property type="entry name" value="Sigma70_r2"/>
    <property type="match status" value="1"/>
</dbReference>
<dbReference type="Gene3D" id="1.10.1740.10">
    <property type="match status" value="1"/>
</dbReference>
<dbReference type="SUPFAM" id="SSF88659">
    <property type="entry name" value="Sigma3 and sigma4 domains of RNA polymerase sigma factors"/>
    <property type="match status" value="1"/>
</dbReference>
<evidence type="ECO:0000256" key="1">
    <source>
        <dbReference type="ARBA" id="ARBA00010641"/>
    </source>
</evidence>
<dbReference type="InterPro" id="IPR013249">
    <property type="entry name" value="RNA_pol_sigma70_r4_t2"/>
</dbReference>
<evidence type="ECO:0000259" key="5">
    <source>
        <dbReference type="Pfam" id="PF04542"/>
    </source>
</evidence>
<evidence type="ECO:0000256" key="3">
    <source>
        <dbReference type="ARBA" id="ARBA00023082"/>
    </source>
</evidence>
<dbReference type="GO" id="GO:0016987">
    <property type="term" value="F:sigma factor activity"/>
    <property type="evidence" value="ECO:0007669"/>
    <property type="project" value="UniProtKB-KW"/>
</dbReference>
<keyword evidence="3" id="KW-0731">Sigma factor</keyword>
<comment type="caution">
    <text evidence="7">The sequence shown here is derived from an EMBL/GenBank/DDBJ whole genome shotgun (WGS) entry which is preliminary data.</text>
</comment>
<dbReference type="GO" id="GO:0003677">
    <property type="term" value="F:DNA binding"/>
    <property type="evidence" value="ECO:0007669"/>
    <property type="project" value="InterPro"/>
</dbReference>
<dbReference type="GO" id="GO:0006352">
    <property type="term" value="P:DNA-templated transcription initiation"/>
    <property type="evidence" value="ECO:0007669"/>
    <property type="project" value="InterPro"/>
</dbReference>
<dbReference type="InterPro" id="IPR014284">
    <property type="entry name" value="RNA_pol_sigma-70_dom"/>
</dbReference>
<dbReference type="EMBL" id="QSFT01000006">
    <property type="protein sequence ID" value="RHA77504.1"/>
    <property type="molecule type" value="Genomic_DNA"/>
</dbReference>
<dbReference type="RefSeq" id="WP_118400108.1">
    <property type="nucleotide sequence ID" value="NZ_CABJGD010000006.1"/>
</dbReference>
<evidence type="ECO:0000313" key="8">
    <source>
        <dbReference type="Proteomes" id="UP000283855"/>
    </source>
</evidence>
<evidence type="ECO:0000256" key="2">
    <source>
        <dbReference type="ARBA" id="ARBA00023015"/>
    </source>
</evidence>
<dbReference type="InterPro" id="IPR036388">
    <property type="entry name" value="WH-like_DNA-bd_sf"/>
</dbReference>
<dbReference type="Pfam" id="PF08281">
    <property type="entry name" value="Sigma70_r4_2"/>
    <property type="match status" value="1"/>
</dbReference>
<dbReference type="PANTHER" id="PTHR43133">
    <property type="entry name" value="RNA POLYMERASE ECF-TYPE SIGMA FACTO"/>
    <property type="match status" value="1"/>
</dbReference>
<feature type="domain" description="RNA polymerase sigma-70 region 2" evidence="5">
    <location>
        <begin position="12"/>
        <end position="78"/>
    </location>
</feature>
<dbReference type="AlphaFoldDB" id="A0A413T2U5"/>
<feature type="domain" description="RNA polymerase sigma factor 70 region 4 type 2" evidence="6">
    <location>
        <begin position="107"/>
        <end position="156"/>
    </location>
</feature>
<dbReference type="NCBIfam" id="TIGR02937">
    <property type="entry name" value="sigma70-ECF"/>
    <property type="match status" value="1"/>
</dbReference>
<sequence length="171" mass="20316">MNKANIDIDTTFKYYYRPLCLYAIHYVRNMELAEDIVQDSFSALWEKLNEQEHPIENLKAYLYTMVRNRSLDYLKKEQLFDMSLSPADLEETLTDEEAENRSLMEARMWTAIDALPERCREVFLLNKRDGMKYKEIAELFGISVHTVDNHITKALRLIREGAKKIYTFLFN</sequence>
<dbReference type="SUPFAM" id="SSF88946">
    <property type="entry name" value="Sigma2 domain of RNA polymerase sigma factors"/>
    <property type="match status" value="1"/>
</dbReference>
<organism evidence="7 8">
    <name type="scientific">Phocaeicola coprophilus</name>
    <dbReference type="NCBI Taxonomy" id="387090"/>
    <lineage>
        <taxon>Bacteria</taxon>
        <taxon>Pseudomonadati</taxon>
        <taxon>Bacteroidota</taxon>
        <taxon>Bacteroidia</taxon>
        <taxon>Bacteroidales</taxon>
        <taxon>Bacteroidaceae</taxon>
        <taxon>Phocaeicola</taxon>
    </lineage>
</organism>
<name>A0A413T2U5_9BACT</name>
<dbReference type="PANTHER" id="PTHR43133:SF46">
    <property type="entry name" value="RNA POLYMERASE SIGMA-70 FACTOR ECF SUBFAMILY"/>
    <property type="match status" value="1"/>
</dbReference>
<proteinExistence type="inferred from homology"/>
<evidence type="ECO:0000313" key="7">
    <source>
        <dbReference type="EMBL" id="RHA77504.1"/>
    </source>
</evidence>
<evidence type="ECO:0000259" key="6">
    <source>
        <dbReference type="Pfam" id="PF08281"/>
    </source>
</evidence>
<protein>
    <submittedName>
        <fullName evidence="7">RNA polymerase sigma-70 factor</fullName>
    </submittedName>
</protein>
<dbReference type="CDD" id="cd06171">
    <property type="entry name" value="Sigma70_r4"/>
    <property type="match status" value="1"/>
</dbReference>
<dbReference type="InterPro" id="IPR039425">
    <property type="entry name" value="RNA_pol_sigma-70-like"/>
</dbReference>
<evidence type="ECO:0000256" key="4">
    <source>
        <dbReference type="ARBA" id="ARBA00023163"/>
    </source>
</evidence>
<gene>
    <name evidence="7" type="ORF">DW921_04440</name>
</gene>
<dbReference type="InterPro" id="IPR013324">
    <property type="entry name" value="RNA_pol_sigma_r3/r4-like"/>
</dbReference>